<evidence type="ECO:0000313" key="8">
    <source>
        <dbReference type="EMBL" id="RJP74218.1"/>
    </source>
</evidence>
<keyword evidence="4" id="KW-0378">Hydrolase</keyword>
<dbReference type="AlphaFoldDB" id="A0A419F728"/>
<dbReference type="InterPro" id="IPR005229">
    <property type="entry name" value="YicC/YloC-like"/>
</dbReference>
<gene>
    <name evidence="8" type="ORF">C4532_02975</name>
</gene>
<dbReference type="GO" id="GO:0016787">
    <property type="term" value="F:hydrolase activity"/>
    <property type="evidence" value="ECO:0007669"/>
    <property type="project" value="UniProtKB-KW"/>
</dbReference>
<evidence type="ECO:0000259" key="7">
    <source>
        <dbReference type="Pfam" id="PF08340"/>
    </source>
</evidence>
<reference evidence="8 9" key="1">
    <citation type="journal article" date="2017" name="ISME J.">
        <title>Energy and carbon metabolisms in a deep terrestrial subsurface fluid microbial community.</title>
        <authorList>
            <person name="Momper L."/>
            <person name="Jungbluth S.P."/>
            <person name="Lee M.D."/>
            <person name="Amend J.P."/>
        </authorList>
    </citation>
    <scope>NUCLEOTIDE SEQUENCE [LARGE SCALE GENOMIC DNA]</scope>
    <source>
        <strain evidence="8">SURF_17</strain>
    </source>
</reference>
<dbReference type="EMBL" id="QZKI01000018">
    <property type="protein sequence ID" value="RJP74218.1"/>
    <property type="molecule type" value="Genomic_DNA"/>
</dbReference>
<dbReference type="Pfam" id="PF03755">
    <property type="entry name" value="YicC-like_N"/>
    <property type="match status" value="1"/>
</dbReference>
<evidence type="ECO:0000256" key="5">
    <source>
        <dbReference type="ARBA" id="ARBA00035648"/>
    </source>
</evidence>
<proteinExistence type="inferred from homology"/>
<dbReference type="NCBIfam" id="TIGR00255">
    <property type="entry name" value="YicC/YloC family endoribonuclease"/>
    <property type="match status" value="1"/>
</dbReference>
<organism evidence="8 9">
    <name type="scientific">Candidatus Abyssobacteria bacterium SURF_17</name>
    <dbReference type="NCBI Taxonomy" id="2093361"/>
    <lineage>
        <taxon>Bacteria</taxon>
        <taxon>Pseudomonadati</taxon>
        <taxon>Candidatus Hydrogenedentota</taxon>
        <taxon>Candidatus Abyssobacteria</taxon>
    </lineage>
</organism>
<comment type="caution">
    <text evidence="8">The sequence shown here is derived from an EMBL/GenBank/DDBJ whole genome shotgun (WGS) entry which is preliminary data.</text>
</comment>
<evidence type="ECO:0000259" key="6">
    <source>
        <dbReference type="Pfam" id="PF03755"/>
    </source>
</evidence>
<dbReference type="GO" id="GO:0004521">
    <property type="term" value="F:RNA endonuclease activity"/>
    <property type="evidence" value="ECO:0007669"/>
    <property type="project" value="InterPro"/>
</dbReference>
<dbReference type="PANTHER" id="PTHR30636:SF3">
    <property type="entry name" value="UPF0701 PROTEIN YICC"/>
    <property type="match status" value="1"/>
</dbReference>
<dbReference type="InterPro" id="IPR013551">
    <property type="entry name" value="YicC-like_C"/>
</dbReference>
<evidence type="ECO:0000256" key="4">
    <source>
        <dbReference type="ARBA" id="ARBA00022801"/>
    </source>
</evidence>
<evidence type="ECO:0000256" key="1">
    <source>
        <dbReference type="ARBA" id="ARBA00001968"/>
    </source>
</evidence>
<evidence type="ECO:0000256" key="2">
    <source>
        <dbReference type="ARBA" id="ARBA00022722"/>
    </source>
</evidence>
<evidence type="ECO:0000313" key="9">
    <source>
        <dbReference type="Proteomes" id="UP000285961"/>
    </source>
</evidence>
<keyword evidence="3" id="KW-0255">Endonuclease</keyword>
<protein>
    <submittedName>
        <fullName evidence="8">YicC family protein</fullName>
    </submittedName>
</protein>
<comment type="similarity">
    <text evidence="5">Belongs to the YicC/YloC family.</text>
</comment>
<comment type="cofactor">
    <cofactor evidence="1">
        <name>a divalent metal cation</name>
        <dbReference type="ChEBI" id="CHEBI:60240"/>
    </cofactor>
</comment>
<dbReference type="PANTHER" id="PTHR30636">
    <property type="entry name" value="UPF0701 PROTEIN YICC"/>
    <property type="match status" value="1"/>
</dbReference>
<keyword evidence="2" id="KW-0540">Nuclease</keyword>
<dbReference type="Proteomes" id="UP000285961">
    <property type="component" value="Unassembled WGS sequence"/>
</dbReference>
<dbReference type="Pfam" id="PF08340">
    <property type="entry name" value="YicC-like_C"/>
    <property type="match status" value="1"/>
</dbReference>
<feature type="domain" description="Endoribonuclease YicC-like C-terminal" evidence="7">
    <location>
        <begin position="174"/>
        <end position="294"/>
    </location>
</feature>
<sequence length="294" mass="33146">MIRSMTGFGQGTAEANGISVSAEISSVNHRYLDIGMRLNAPLNVFENDVRKLLQGRFERGRLNVFVAAAGNLPEVSQVDFNKQLAQQYVDAVRDFALQADLNDDLSATAILRVGPLWSQKSPRPEEMTSLWNLTEKALVGAANQLSEMRRKEGANIWADLSEKIQQIQTVSKDISARSPMVVEEYRQKLRERIASVLPAGSELDEQRLLAEVAVYADRSDISEELVRMRSHIEQFTMLARQESNVGRRLDFLLQEMFREMTTIGSKARDVQVAHAVVEVKGLLEKMREQVQNVE</sequence>
<dbReference type="InterPro" id="IPR013527">
    <property type="entry name" value="YicC-like_N"/>
</dbReference>
<feature type="domain" description="Endoribonuclease YicC-like N-terminal" evidence="6">
    <location>
        <begin position="2"/>
        <end position="156"/>
    </location>
</feature>
<accession>A0A419F728</accession>
<name>A0A419F728_9BACT</name>
<evidence type="ECO:0000256" key="3">
    <source>
        <dbReference type="ARBA" id="ARBA00022759"/>
    </source>
</evidence>